<keyword evidence="5" id="KW-1185">Reference proteome</keyword>
<reference evidence="5" key="1">
    <citation type="submission" date="2017-04" db="EMBL/GenBank/DDBJ databases">
        <authorList>
            <person name="Varghese N."/>
            <person name="Submissions S."/>
        </authorList>
    </citation>
    <scope>NUCLEOTIDE SEQUENCE [LARGE SCALE GENOMIC DNA]</scope>
    <source>
        <strain evidence="5">DSM 4125</strain>
    </source>
</reference>
<proteinExistence type="inferred from homology"/>
<dbReference type="CDD" id="cd05233">
    <property type="entry name" value="SDR_c"/>
    <property type="match status" value="1"/>
</dbReference>
<dbReference type="Pfam" id="PF00106">
    <property type="entry name" value="adh_short"/>
    <property type="match status" value="1"/>
</dbReference>
<dbReference type="Proteomes" id="UP000193804">
    <property type="component" value="Unassembled WGS sequence"/>
</dbReference>
<dbReference type="InterPro" id="IPR002347">
    <property type="entry name" value="SDR_fam"/>
</dbReference>
<dbReference type="PRINTS" id="PR00081">
    <property type="entry name" value="GDHRDH"/>
</dbReference>
<dbReference type="RefSeq" id="WP_085518689.1">
    <property type="nucleotide sequence ID" value="NZ_FXAW01000008.1"/>
</dbReference>
<dbReference type="AlphaFoldDB" id="A0A1X7L5J0"/>
<dbReference type="InterPro" id="IPR020904">
    <property type="entry name" value="Sc_DH/Rdtase_CS"/>
</dbReference>
<dbReference type="PROSITE" id="PS00061">
    <property type="entry name" value="ADH_SHORT"/>
    <property type="match status" value="1"/>
</dbReference>
<dbReference type="OrthoDB" id="9775296at2"/>
<evidence type="ECO:0000313" key="4">
    <source>
        <dbReference type="EMBL" id="SMG49121.1"/>
    </source>
</evidence>
<sequence>MNKFIVITGGTKGIGRALVLCFAENGFDIITCSRKLADLEVLKEEVEKLYGNKVYIKAADLSKKDDVHSFSEFVLKTTPKVDVLVNNTGVFLPGSIQDEPEGNLEMMMNTNLYSAYHLTRGLLPAILPNKKGHIFSMSSIAGITAYSSGGSYSITKYAMQGFTKCLREELKEEGIRVTAVLPGATYTASWEGVDLPHERFMKAEDVAESVWSAYSLSDRTVVEEIVLRPQLGDI</sequence>
<evidence type="ECO:0000313" key="5">
    <source>
        <dbReference type="Proteomes" id="UP000193804"/>
    </source>
</evidence>
<keyword evidence="2" id="KW-0560">Oxidoreductase</keyword>
<evidence type="ECO:0000256" key="2">
    <source>
        <dbReference type="ARBA" id="ARBA00023002"/>
    </source>
</evidence>
<dbReference type="PRINTS" id="PR00080">
    <property type="entry name" value="SDRFAMILY"/>
</dbReference>
<organism evidence="4 5">
    <name type="scientific">Marivirga sericea</name>
    <dbReference type="NCBI Taxonomy" id="1028"/>
    <lineage>
        <taxon>Bacteria</taxon>
        <taxon>Pseudomonadati</taxon>
        <taxon>Bacteroidota</taxon>
        <taxon>Cytophagia</taxon>
        <taxon>Cytophagales</taxon>
        <taxon>Marivirgaceae</taxon>
        <taxon>Marivirga</taxon>
    </lineage>
</organism>
<accession>A0A1X7L5J0</accession>
<evidence type="ECO:0000256" key="1">
    <source>
        <dbReference type="ARBA" id="ARBA00006484"/>
    </source>
</evidence>
<dbReference type="EMBL" id="FXAW01000008">
    <property type="protein sequence ID" value="SMG49121.1"/>
    <property type="molecule type" value="Genomic_DNA"/>
</dbReference>
<dbReference type="SUPFAM" id="SSF51735">
    <property type="entry name" value="NAD(P)-binding Rossmann-fold domains"/>
    <property type="match status" value="1"/>
</dbReference>
<dbReference type="PANTHER" id="PTHR44196">
    <property type="entry name" value="DEHYDROGENASE/REDUCTASE SDR FAMILY MEMBER 7B"/>
    <property type="match status" value="1"/>
</dbReference>
<dbReference type="GO" id="GO:0016491">
    <property type="term" value="F:oxidoreductase activity"/>
    <property type="evidence" value="ECO:0007669"/>
    <property type="project" value="UniProtKB-KW"/>
</dbReference>
<comment type="similarity">
    <text evidence="1 3">Belongs to the short-chain dehydrogenases/reductases (SDR) family.</text>
</comment>
<dbReference type="PANTHER" id="PTHR44196:SF1">
    <property type="entry name" value="DEHYDROGENASE_REDUCTASE SDR FAMILY MEMBER 7B"/>
    <property type="match status" value="1"/>
</dbReference>
<dbReference type="GO" id="GO:0016020">
    <property type="term" value="C:membrane"/>
    <property type="evidence" value="ECO:0007669"/>
    <property type="project" value="TreeGrafter"/>
</dbReference>
<evidence type="ECO:0000256" key="3">
    <source>
        <dbReference type="RuleBase" id="RU000363"/>
    </source>
</evidence>
<protein>
    <submittedName>
        <fullName evidence="4">Short-chain dehydrogenase</fullName>
    </submittedName>
</protein>
<dbReference type="Gene3D" id="3.40.50.720">
    <property type="entry name" value="NAD(P)-binding Rossmann-like Domain"/>
    <property type="match status" value="1"/>
</dbReference>
<gene>
    <name evidence="4" type="ORF">SAMN05661096_03563</name>
</gene>
<name>A0A1X7L5J0_9BACT</name>
<dbReference type="STRING" id="1028.SAMN05661096_03563"/>
<dbReference type="InterPro" id="IPR036291">
    <property type="entry name" value="NAD(P)-bd_dom_sf"/>
</dbReference>